<sequence>MRFPWKHQQKPEPSKFRLLPFDPVAGRITFGLLEDGSPASIIIRNQSGVVVGGRPGSGKTAGMMIIVLALYLSGQVNLHIIDGKGGDDWTWAENAATTFIRDDIDLVHEAILNLNRDMKSRTASMRANYGESNFWNLPPDKRPPLEVIIVDECQTYFDPKGVTSDDGRPVKELRDLAQDITGAATNIVRKGRSAGYLLFAITQKPTTDCLPSQLRDNCGARICFQISTPEAARAVLGNLPDGSPSPLDIPTSRPGGAVIGLDNGQAAMCRFAYISENDAMTAIDAIANNKPVV</sequence>
<keyword evidence="2 3" id="KW-0067">ATP-binding</keyword>
<name>Q1HDV8_BIFBR</name>
<dbReference type="GO" id="GO:0005524">
    <property type="term" value="F:ATP binding"/>
    <property type="evidence" value="ECO:0007669"/>
    <property type="project" value="UniProtKB-UniRule"/>
</dbReference>
<proteinExistence type="predicted"/>
<dbReference type="SUPFAM" id="SSF52540">
    <property type="entry name" value="P-loop containing nucleoside triphosphate hydrolases"/>
    <property type="match status" value="1"/>
</dbReference>
<dbReference type="InterPro" id="IPR027417">
    <property type="entry name" value="P-loop_NTPase"/>
</dbReference>
<dbReference type="Pfam" id="PF01580">
    <property type="entry name" value="FtsK_SpoIIIE"/>
    <property type="match status" value="1"/>
</dbReference>
<geneLocation type="plasmid" evidence="5">
    <name>pB21a</name>
</geneLocation>
<dbReference type="PROSITE" id="PS50901">
    <property type="entry name" value="FTSK"/>
    <property type="match status" value="1"/>
</dbReference>
<dbReference type="InterPro" id="IPR050206">
    <property type="entry name" value="FtsK/SpoIIIE/SftA"/>
</dbReference>
<protein>
    <submittedName>
        <fullName evidence="5">FtsK</fullName>
    </submittedName>
</protein>
<dbReference type="GO" id="GO:0003677">
    <property type="term" value="F:DNA binding"/>
    <property type="evidence" value="ECO:0007669"/>
    <property type="project" value="InterPro"/>
</dbReference>
<evidence type="ECO:0000256" key="3">
    <source>
        <dbReference type="PROSITE-ProRule" id="PRU00289"/>
    </source>
</evidence>
<dbReference type="EMBL" id="DQ497626">
    <property type="protein sequence ID" value="ABF54923.1"/>
    <property type="molecule type" value="Genomic_DNA"/>
</dbReference>
<feature type="binding site" evidence="3">
    <location>
        <begin position="53"/>
        <end position="60"/>
    </location>
    <ligand>
        <name>ATP</name>
        <dbReference type="ChEBI" id="CHEBI:30616"/>
    </ligand>
</feature>
<dbReference type="AlphaFoldDB" id="Q1HDV8"/>
<keyword evidence="5" id="KW-0614">Plasmid</keyword>
<gene>
    <name evidence="5" type="primary">ftsK</name>
</gene>
<evidence type="ECO:0000313" key="5">
    <source>
        <dbReference type="EMBL" id="ABF54923.1"/>
    </source>
</evidence>
<feature type="domain" description="FtsK" evidence="4">
    <location>
        <begin position="36"/>
        <end position="233"/>
    </location>
</feature>
<evidence type="ECO:0000256" key="2">
    <source>
        <dbReference type="ARBA" id="ARBA00022840"/>
    </source>
</evidence>
<keyword evidence="1 3" id="KW-0547">Nucleotide-binding</keyword>
<dbReference type="PANTHER" id="PTHR22683">
    <property type="entry name" value="SPORULATION PROTEIN RELATED"/>
    <property type="match status" value="1"/>
</dbReference>
<evidence type="ECO:0000259" key="4">
    <source>
        <dbReference type="PROSITE" id="PS50901"/>
    </source>
</evidence>
<dbReference type="Gene3D" id="3.40.50.300">
    <property type="entry name" value="P-loop containing nucleotide triphosphate hydrolases"/>
    <property type="match status" value="1"/>
</dbReference>
<accession>Q1HDV8</accession>
<evidence type="ECO:0000256" key="1">
    <source>
        <dbReference type="ARBA" id="ARBA00022741"/>
    </source>
</evidence>
<reference evidence="5" key="1">
    <citation type="journal article" date="2008" name="Plasmid">
        <title>Characterization of plasmids from human infant Bifidobacterium strains: sequence analysis and construction of E. coli-Bifidobacterium shuttle vectors.</title>
        <authorList>
            <person name="Shkoporov A.N."/>
            <person name="Efimov B.A."/>
            <person name="Khokhlova E.V."/>
            <person name="Steele J.L."/>
            <person name="Kafarskaia L.I."/>
            <person name="Smeianov V.V."/>
        </authorList>
    </citation>
    <scope>NUCLEOTIDE SEQUENCE</scope>
    <source>
        <strain evidence="5">B21a</strain>
        <plasmid evidence="5">pB21a</plasmid>
    </source>
</reference>
<dbReference type="RefSeq" id="WP_012478164.1">
    <property type="nucleotide sequence ID" value="NC_010930.1"/>
</dbReference>
<organism evidence="5">
    <name type="scientific">Bifidobacterium breve</name>
    <dbReference type="NCBI Taxonomy" id="1685"/>
    <lineage>
        <taxon>Bacteria</taxon>
        <taxon>Bacillati</taxon>
        <taxon>Actinomycetota</taxon>
        <taxon>Actinomycetes</taxon>
        <taxon>Bifidobacteriales</taxon>
        <taxon>Bifidobacteriaceae</taxon>
        <taxon>Bifidobacterium</taxon>
    </lineage>
</organism>
<dbReference type="PANTHER" id="PTHR22683:SF41">
    <property type="entry name" value="DNA TRANSLOCASE FTSK"/>
    <property type="match status" value="1"/>
</dbReference>
<dbReference type="InterPro" id="IPR002543">
    <property type="entry name" value="FtsK_dom"/>
</dbReference>